<evidence type="ECO:0000313" key="12">
    <source>
        <dbReference type="EMBL" id="KAH3672433.1"/>
    </source>
</evidence>
<evidence type="ECO:0000256" key="5">
    <source>
        <dbReference type="ARBA" id="ARBA00022692"/>
    </source>
</evidence>
<accession>A0A9P8PHI0</accession>
<evidence type="ECO:0000256" key="6">
    <source>
        <dbReference type="ARBA" id="ARBA00022792"/>
    </source>
</evidence>
<evidence type="ECO:0000256" key="10">
    <source>
        <dbReference type="ARBA" id="ARBA00023136"/>
    </source>
</evidence>
<evidence type="ECO:0000256" key="7">
    <source>
        <dbReference type="ARBA" id="ARBA00022982"/>
    </source>
</evidence>
<comment type="function">
    <text evidence="11">Complex I functions in the transfer of electrons from NADH to the respiratory chain. Accessory subunit of the mitochondrial membrane respiratory chain NADH dehydrogenase (Complex I), that is believed not to be involved in catalysis.</text>
</comment>
<comment type="subcellular location">
    <subcellularLocation>
        <location evidence="1 11">Mitochondrion inner membrane</location>
        <topology evidence="1 11">Single-pass membrane protein</topology>
        <orientation evidence="1 11">Matrix side</orientation>
    </subcellularLocation>
</comment>
<evidence type="ECO:0000256" key="8">
    <source>
        <dbReference type="ARBA" id="ARBA00022989"/>
    </source>
</evidence>
<evidence type="ECO:0000256" key="9">
    <source>
        <dbReference type="ARBA" id="ARBA00023128"/>
    </source>
</evidence>
<reference evidence="12" key="1">
    <citation type="journal article" date="2021" name="Open Biol.">
        <title>Shared evolutionary footprints suggest mitochondrial oxidative damage underlies multiple complex I losses in fungi.</title>
        <authorList>
            <person name="Schikora-Tamarit M.A."/>
            <person name="Marcet-Houben M."/>
            <person name="Nosek J."/>
            <person name="Gabaldon T."/>
        </authorList>
    </citation>
    <scope>NUCLEOTIDE SEQUENCE</scope>
    <source>
        <strain evidence="12">CBS6341</strain>
    </source>
</reference>
<evidence type="ECO:0000256" key="3">
    <source>
        <dbReference type="ARBA" id="ARBA00022448"/>
    </source>
</evidence>
<dbReference type="Pfam" id="PF06212">
    <property type="entry name" value="GRIM-19"/>
    <property type="match status" value="1"/>
</dbReference>
<dbReference type="GO" id="GO:0045271">
    <property type="term" value="C:respiratory chain complex I"/>
    <property type="evidence" value="ECO:0007669"/>
    <property type="project" value="UniProtKB-UniRule"/>
</dbReference>
<comment type="similarity">
    <text evidence="2 11">Belongs to the complex I NDUFA13 subunit family.</text>
</comment>
<protein>
    <recommendedName>
        <fullName evidence="11">NADH dehydrogenase [ubiquinone] 1 alpha subcomplex subunit 13</fullName>
    </recommendedName>
</protein>
<dbReference type="AlphaFoldDB" id="A0A9P8PHI0"/>
<keyword evidence="7 11" id="KW-0249">Electron transport</keyword>
<keyword evidence="8 11" id="KW-1133">Transmembrane helix</keyword>
<sequence length="118" mass="14165">MSQDLPPLQGYPAIQWKRNIPSRGFRPSIYFAIFIGTMGYGWYATINGIHERRELQREKIWSRIYLQPLLIAEDDRDNVRRYYNDLKRSKEIAGDEITDLKVYNDGKFRTPHYHWVDN</sequence>
<dbReference type="OrthoDB" id="3308at2759"/>
<reference evidence="12" key="2">
    <citation type="submission" date="2021-01" db="EMBL/GenBank/DDBJ databases">
        <authorList>
            <person name="Schikora-Tamarit M.A."/>
        </authorList>
    </citation>
    <scope>NUCLEOTIDE SEQUENCE</scope>
    <source>
        <strain evidence="12">CBS6341</strain>
    </source>
</reference>
<evidence type="ECO:0000256" key="1">
    <source>
        <dbReference type="ARBA" id="ARBA00004298"/>
    </source>
</evidence>
<gene>
    <name evidence="12" type="ORF">WICMUC_004269</name>
</gene>
<dbReference type="GO" id="GO:0005743">
    <property type="term" value="C:mitochondrial inner membrane"/>
    <property type="evidence" value="ECO:0007669"/>
    <property type="project" value="UniProtKB-SubCell"/>
</dbReference>
<keyword evidence="6 11" id="KW-0999">Mitochondrion inner membrane</keyword>
<evidence type="ECO:0000256" key="2">
    <source>
        <dbReference type="ARBA" id="ARBA00007312"/>
    </source>
</evidence>
<proteinExistence type="inferred from homology"/>
<name>A0A9P8PHI0_9ASCO</name>
<keyword evidence="5 11" id="KW-0812">Transmembrane</keyword>
<dbReference type="EMBL" id="JAEUBF010001150">
    <property type="protein sequence ID" value="KAH3672433.1"/>
    <property type="molecule type" value="Genomic_DNA"/>
</dbReference>
<dbReference type="PANTHER" id="PTHR12966:SF0">
    <property type="entry name" value="NADH DEHYDROGENASE [UBIQUINONE] 1 ALPHA SUBCOMPLEX SUBUNIT 13"/>
    <property type="match status" value="1"/>
</dbReference>
<dbReference type="PANTHER" id="PTHR12966">
    <property type="entry name" value="NADH DEHYDROGENASE UBIQUINONE 1 ALPHA SUBCOMPLEX SUBUNIT 13"/>
    <property type="match status" value="1"/>
</dbReference>
<keyword evidence="4 11" id="KW-0679">Respiratory chain</keyword>
<keyword evidence="10 11" id="KW-0472">Membrane</keyword>
<evidence type="ECO:0000256" key="4">
    <source>
        <dbReference type="ARBA" id="ARBA00022660"/>
    </source>
</evidence>
<keyword evidence="13" id="KW-1185">Reference proteome</keyword>
<keyword evidence="3 11" id="KW-0813">Transport</keyword>
<dbReference type="Proteomes" id="UP000769528">
    <property type="component" value="Unassembled WGS sequence"/>
</dbReference>
<comment type="caution">
    <text evidence="12">The sequence shown here is derived from an EMBL/GenBank/DDBJ whole genome shotgun (WGS) entry which is preliminary data.</text>
</comment>
<evidence type="ECO:0000256" key="11">
    <source>
        <dbReference type="RuleBase" id="RU368034"/>
    </source>
</evidence>
<evidence type="ECO:0000313" key="13">
    <source>
        <dbReference type="Proteomes" id="UP000769528"/>
    </source>
</evidence>
<keyword evidence="9 11" id="KW-0496">Mitochondrion</keyword>
<dbReference type="InterPro" id="IPR009346">
    <property type="entry name" value="GRIM-19"/>
</dbReference>
<organism evidence="12 13">
    <name type="scientific">Wickerhamomyces mucosus</name>
    <dbReference type="NCBI Taxonomy" id="1378264"/>
    <lineage>
        <taxon>Eukaryota</taxon>
        <taxon>Fungi</taxon>
        <taxon>Dikarya</taxon>
        <taxon>Ascomycota</taxon>
        <taxon>Saccharomycotina</taxon>
        <taxon>Saccharomycetes</taxon>
        <taxon>Phaffomycetales</taxon>
        <taxon>Wickerhamomycetaceae</taxon>
        <taxon>Wickerhamomyces</taxon>
    </lineage>
</organism>
<feature type="transmembrane region" description="Helical" evidence="11">
    <location>
        <begin position="29"/>
        <end position="49"/>
    </location>
</feature>